<sequence>MWFNLGGLSKPIVDEQRPPETRAQPGTPQWLEGGWEYVWEMDYKE</sequence>
<evidence type="ECO:0000313" key="1">
    <source>
        <dbReference type="EMBL" id="MDR6713023.1"/>
    </source>
</evidence>
<keyword evidence="2" id="KW-1185">Reference proteome</keyword>
<reference evidence="1" key="1">
    <citation type="submission" date="2023-07" db="EMBL/GenBank/DDBJ databases">
        <title>Sorghum-associated microbial communities from plants grown in Nebraska, USA.</title>
        <authorList>
            <person name="Schachtman D."/>
        </authorList>
    </citation>
    <scope>NUCLEOTIDE SEQUENCE</scope>
    <source>
        <strain evidence="1">BE56</strain>
    </source>
</reference>
<evidence type="ECO:0000313" key="2">
    <source>
        <dbReference type="Proteomes" id="UP001259587"/>
    </source>
</evidence>
<organism evidence="1 2">
    <name type="scientific">Pseudomonas hunanensis</name>
    <dbReference type="NCBI Taxonomy" id="1247546"/>
    <lineage>
        <taxon>Bacteria</taxon>
        <taxon>Pseudomonadati</taxon>
        <taxon>Pseudomonadota</taxon>
        <taxon>Gammaproteobacteria</taxon>
        <taxon>Pseudomonadales</taxon>
        <taxon>Pseudomonadaceae</taxon>
        <taxon>Pseudomonas</taxon>
    </lineage>
</organism>
<proteinExistence type="predicted"/>
<protein>
    <submittedName>
        <fullName evidence="1">Uncharacterized protein</fullName>
    </submittedName>
</protein>
<dbReference type="Proteomes" id="UP001259587">
    <property type="component" value="Unassembled WGS sequence"/>
</dbReference>
<name>A0ACC6K3H1_9PSED</name>
<gene>
    <name evidence="1" type="ORF">J2W83_002625</name>
</gene>
<accession>A0ACC6K3H1</accession>
<comment type="caution">
    <text evidence="1">The sequence shown here is derived from an EMBL/GenBank/DDBJ whole genome shotgun (WGS) entry which is preliminary data.</text>
</comment>
<dbReference type="EMBL" id="JAVDTH010000013">
    <property type="protein sequence ID" value="MDR6713023.1"/>
    <property type="molecule type" value="Genomic_DNA"/>
</dbReference>